<keyword evidence="2" id="KW-1185">Reference proteome</keyword>
<dbReference type="AlphaFoldDB" id="A0A1R3VG19"/>
<dbReference type="EMBL" id="FTPD01000056">
    <property type="protein sequence ID" value="SIT58806.1"/>
    <property type="molecule type" value="Genomic_DNA"/>
</dbReference>
<evidence type="ECO:0000313" key="1">
    <source>
        <dbReference type="EMBL" id="SIT58806.1"/>
    </source>
</evidence>
<name>A0A1R3VG19_9HYPH</name>
<accession>A0A1R3VG19</accession>
<sequence length="47" mass="4598">MSGSDYDAIANGGSGATASSSVSEDKGGGPFGGIHLLTTDHLILYIG</sequence>
<protein>
    <submittedName>
        <fullName evidence="1">Uncharacterized protein</fullName>
    </submittedName>
</protein>
<dbReference type="Proteomes" id="UP000188388">
    <property type="component" value="Unassembled WGS sequence"/>
</dbReference>
<reference evidence="2" key="1">
    <citation type="submission" date="2017-01" db="EMBL/GenBank/DDBJ databases">
        <authorList>
            <person name="Brunel B."/>
        </authorList>
    </citation>
    <scope>NUCLEOTIDE SEQUENCE [LARGE SCALE GENOMIC DNA]</scope>
</reference>
<proteinExistence type="predicted"/>
<organism evidence="1 2">
    <name type="scientific">Mesorhizobium prunaredense</name>
    <dbReference type="NCBI Taxonomy" id="1631249"/>
    <lineage>
        <taxon>Bacteria</taxon>
        <taxon>Pseudomonadati</taxon>
        <taxon>Pseudomonadota</taxon>
        <taxon>Alphaproteobacteria</taxon>
        <taxon>Hyphomicrobiales</taxon>
        <taxon>Phyllobacteriaceae</taxon>
        <taxon>Mesorhizobium</taxon>
    </lineage>
</organism>
<gene>
    <name evidence="1" type="ORF">BQ8794_60115</name>
</gene>
<evidence type="ECO:0000313" key="2">
    <source>
        <dbReference type="Proteomes" id="UP000188388"/>
    </source>
</evidence>